<dbReference type="SUPFAM" id="SSF53850">
    <property type="entry name" value="Periplasmic binding protein-like II"/>
    <property type="match status" value="1"/>
</dbReference>
<evidence type="ECO:0000256" key="1">
    <source>
        <dbReference type="ARBA" id="ARBA00009437"/>
    </source>
</evidence>
<dbReference type="OrthoDB" id="9786526at2"/>
<dbReference type="Pfam" id="PF00126">
    <property type="entry name" value="HTH_1"/>
    <property type="match status" value="1"/>
</dbReference>
<keyword evidence="7" id="KW-1185">Reference proteome</keyword>
<dbReference type="InterPro" id="IPR036390">
    <property type="entry name" value="WH_DNA-bd_sf"/>
</dbReference>
<evidence type="ECO:0000313" key="7">
    <source>
        <dbReference type="Proteomes" id="UP000036097"/>
    </source>
</evidence>
<evidence type="ECO:0000259" key="5">
    <source>
        <dbReference type="PROSITE" id="PS50931"/>
    </source>
</evidence>
<dbReference type="FunFam" id="3.40.190.290:FF:000001">
    <property type="entry name" value="Transcriptional regulator, LysR family"/>
    <property type="match status" value="1"/>
</dbReference>
<sequence>MDQLGAMRAFVRVVQTGSFSATGREMNTTQTTISKKVAALESKLGVKLLTRTSRELALTPVGAEYYEKCVMILGEVDEAEAQARTEIATPRGVLRIAAPVALGRLVIAPLMAEFFSLYPEIKVNLSLNDRHVDLIGEGMDVAIRARKLEDSSLVARHLIDNPMYLLASPEYLAKFGVPQCPDDLHSHNCLVYSMLKSINIWHFSRDGQEYSVPVSGNFQSDNGDVLLEVALRGLGLVQLPLWMVADDVSAGRLKIVLPEYSGQTLPINAIYPQNRYVPLKVRCFIDFLKHKLSTNPVYQ</sequence>
<reference evidence="6 7" key="1">
    <citation type="submission" date="2015-05" db="EMBL/GenBank/DDBJ databases">
        <title>Photobacterium galathea sp. nov.</title>
        <authorList>
            <person name="Machado H."/>
            <person name="Gram L."/>
        </authorList>
    </citation>
    <scope>NUCLEOTIDE SEQUENCE [LARGE SCALE GENOMIC DNA]</scope>
    <source>
        <strain evidence="6 7">CGMCC 1.12159</strain>
    </source>
</reference>
<dbReference type="PROSITE" id="PS50931">
    <property type="entry name" value="HTH_LYSR"/>
    <property type="match status" value="1"/>
</dbReference>
<dbReference type="InterPro" id="IPR058163">
    <property type="entry name" value="LysR-type_TF_proteobact-type"/>
</dbReference>
<dbReference type="GO" id="GO:0003700">
    <property type="term" value="F:DNA-binding transcription factor activity"/>
    <property type="evidence" value="ECO:0007669"/>
    <property type="project" value="InterPro"/>
</dbReference>
<comment type="similarity">
    <text evidence="1">Belongs to the LysR transcriptional regulatory family.</text>
</comment>
<dbReference type="EMBL" id="LDOT01000023">
    <property type="protein sequence ID" value="KLV04012.1"/>
    <property type="molecule type" value="Genomic_DNA"/>
</dbReference>
<dbReference type="FunFam" id="1.10.10.10:FF:000001">
    <property type="entry name" value="LysR family transcriptional regulator"/>
    <property type="match status" value="1"/>
</dbReference>
<dbReference type="Proteomes" id="UP000036097">
    <property type="component" value="Unassembled WGS sequence"/>
</dbReference>
<keyword evidence="4" id="KW-0804">Transcription</keyword>
<dbReference type="PATRIC" id="fig|1195763.3.peg.3273"/>
<accession>A0A0J1JP76</accession>
<dbReference type="Gene3D" id="3.40.190.290">
    <property type="match status" value="1"/>
</dbReference>
<comment type="caution">
    <text evidence="6">The sequence shown here is derived from an EMBL/GenBank/DDBJ whole genome shotgun (WGS) entry which is preliminary data.</text>
</comment>
<protein>
    <submittedName>
        <fullName evidence="6">LysR family transcriptional regulator</fullName>
    </submittedName>
</protein>
<evidence type="ECO:0000313" key="6">
    <source>
        <dbReference type="EMBL" id="KLV04012.1"/>
    </source>
</evidence>
<dbReference type="InterPro" id="IPR036388">
    <property type="entry name" value="WH-like_DNA-bd_sf"/>
</dbReference>
<keyword evidence="2" id="KW-0805">Transcription regulation</keyword>
<evidence type="ECO:0000256" key="2">
    <source>
        <dbReference type="ARBA" id="ARBA00023015"/>
    </source>
</evidence>
<dbReference type="InterPro" id="IPR005119">
    <property type="entry name" value="LysR_subst-bd"/>
</dbReference>
<dbReference type="Gene3D" id="1.10.10.10">
    <property type="entry name" value="Winged helix-like DNA-binding domain superfamily/Winged helix DNA-binding domain"/>
    <property type="match status" value="1"/>
</dbReference>
<dbReference type="PANTHER" id="PTHR30537">
    <property type="entry name" value="HTH-TYPE TRANSCRIPTIONAL REGULATOR"/>
    <property type="match status" value="1"/>
</dbReference>
<organism evidence="6 7">
    <name type="scientific">Photobacterium aquae</name>
    <dbReference type="NCBI Taxonomy" id="1195763"/>
    <lineage>
        <taxon>Bacteria</taxon>
        <taxon>Pseudomonadati</taxon>
        <taxon>Pseudomonadota</taxon>
        <taxon>Gammaproteobacteria</taxon>
        <taxon>Vibrionales</taxon>
        <taxon>Vibrionaceae</taxon>
        <taxon>Photobacterium</taxon>
    </lineage>
</organism>
<dbReference type="GO" id="GO:0003677">
    <property type="term" value="F:DNA binding"/>
    <property type="evidence" value="ECO:0007669"/>
    <property type="project" value="UniProtKB-KW"/>
</dbReference>
<dbReference type="AlphaFoldDB" id="A0A0J1JP76"/>
<dbReference type="Pfam" id="PF03466">
    <property type="entry name" value="LysR_substrate"/>
    <property type="match status" value="1"/>
</dbReference>
<dbReference type="RefSeq" id="WP_047879781.1">
    <property type="nucleotide sequence ID" value="NZ_LDOT01000023.1"/>
</dbReference>
<dbReference type="PRINTS" id="PR00039">
    <property type="entry name" value="HTHLYSR"/>
</dbReference>
<dbReference type="PANTHER" id="PTHR30537:SF80">
    <property type="entry name" value="TRANSCRIPTIONAL REGULATOR"/>
    <property type="match status" value="1"/>
</dbReference>
<dbReference type="CDD" id="cd08422">
    <property type="entry name" value="PBP2_CrgA_like"/>
    <property type="match status" value="1"/>
</dbReference>
<keyword evidence="3" id="KW-0238">DNA-binding</keyword>
<evidence type="ECO:0000256" key="4">
    <source>
        <dbReference type="ARBA" id="ARBA00023163"/>
    </source>
</evidence>
<feature type="domain" description="HTH lysR-type" evidence="5">
    <location>
        <begin position="1"/>
        <end position="59"/>
    </location>
</feature>
<dbReference type="SUPFAM" id="SSF46785">
    <property type="entry name" value="Winged helix' DNA-binding domain"/>
    <property type="match status" value="1"/>
</dbReference>
<proteinExistence type="inferred from homology"/>
<dbReference type="InterPro" id="IPR000847">
    <property type="entry name" value="LysR_HTH_N"/>
</dbReference>
<gene>
    <name evidence="6" type="ORF">ABT56_15385</name>
</gene>
<dbReference type="STRING" id="1195763.ABT56_15385"/>
<name>A0A0J1JP76_9GAMM</name>
<evidence type="ECO:0000256" key="3">
    <source>
        <dbReference type="ARBA" id="ARBA00023125"/>
    </source>
</evidence>